<dbReference type="Gene3D" id="3.40.50.10310">
    <property type="entry name" value="Creatininase"/>
    <property type="match status" value="1"/>
</dbReference>
<evidence type="ECO:0000256" key="1">
    <source>
        <dbReference type="ARBA" id="ARBA00001947"/>
    </source>
</evidence>
<proteinExistence type="inferred from homology"/>
<organism evidence="6 7">
    <name type="scientific">Bradyrhizobium lablabi</name>
    <dbReference type="NCBI Taxonomy" id="722472"/>
    <lineage>
        <taxon>Bacteria</taxon>
        <taxon>Pseudomonadati</taxon>
        <taxon>Pseudomonadota</taxon>
        <taxon>Alphaproteobacteria</taxon>
        <taxon>Hyphomicrobiales</taxon>
        <taxon>Nitrobacteraceae</taxon>
        <taxon>Bradyrhizobium</taxon>
    </lineage>
</organism>
<dbReference type="InterPro" id="IPR003785">
    <property type="entry name" value="Creatininase/forma_Hydrolase"/>
</dbReference>
<comment type="similarity">
    <text evidence="5">Belongs to the creatininase superfamily.</text>
</comment>
<evidence type="ECO:0000313" key="7">
    <source>
        <dbReference type="Proteomes" id="UP000189935"/>
    </source>
</evidence>
<keyword evidence="3 6" id="KW-0378">Hydrolase</keyword>
<dbReference type="InterPro" id="IPR024087">
    <property type="entry name" value="Creatininase-like_sf"/>
</dbReference>
<dbReference type="Proteomes" id="UP000189935">
    <property type="component" value="Chromosome I"/>
</dbReference>
<evidence type="ECO:0000313" key="6">
    <source>
        <dbReference type="EMBL" id="SHK47772.1"/>
    </source>
</evidence>
<keyword evidence="2" id="KW-0479">Metal-binding</keyword>
<evidence type="ECO:0000256" key="3">
    <source>
        <dbReference type="ARBA" id="ARBA00022801"/>
    </source>
</evidence>
<sequence length="295" mass="32077">MDAGCALLKEYKLPCKSPQRNIRSMTSFLPPRDWTEIHWPDFAAAEPERWIAVLPLAATEQHGPHLPLGTDVMIAEAYLTRVRELLPQNIPATFLPVQPVGISTEHVDYPGTLTLSVEVALKSWMAIGESVARAGLKKFVMVTSHGGNSAAMTLVAQQLRAQHGLLAVTTGWSRLSAPEGLFPADELRHGIHGGAVETSIMLARYKQHVRVPATADFRSRAIAMEKDYRVLSPQRPAPFAWQAQDLHASGAVGDATIASAEKGERLIDQGARAFSELLADVDKFDPKALSAPPNV</sequence>
<protein>
    <submittedName>
        <fullName evidence="6">Creatinine amidohydrolase</fullName>
    </submittedName>
</protein>
<evidence type="ECO:0000256" key="2">
    <source>
        <dbReference type="ARBA" id="ARBA00022723"/>
    </source>
</evidence>
<dbReference type="GO" id="GO:0009231">
    <property type="term" value="P:riboflavin biosynthetic process"/>
    <property type="evidence" value="ECO:0007669"/>
    <property type="project" value="TreeGrafter"/>
</dbReference>
<dbReference type="SUPFAM" id="SSF102215">
    <property type="entry name" value="Creatininase"/>
    <property type="match status" value="1"/>
</dbReference>
<accession>A0A1M6SSR1</accession>
<dbReference type="AlphaFoldDB" id="A0A1M6SSR1"/>
<dbReference type="GO" id="GO:0046872">
    <property type="term" value="F:metal ion binding"/>
    <property type="evidence" value="ECO:0007669"/>
    <property type="project" value="UniProtKB-KW"/>
</dbReference>
<evidence type="ECO:0000256" key="5">
    <source>
        <dbReference type="ARBA" id="ARBA00024029"/>
    </source>
</evidence>
<dbReference type="PANTHER" id="PTHR35005:SF1">
    <property type="entry name" value="2-AMINO-5-FORMYLAMINO-6-RIBOSYLAMINOPYRIMIDIN-4(3H)-ONE 5'-MONOPHOSPHATE DEFORMYLASE"/>
    <property type="match status" value="1"/>
</dbReference>
<name>A0A1M6SSR1_9BRAD</name>
<gene>
    <name evidence="6" type="ORF">SAMN05444159_3354</name>
</gene>
<comment type="cofactor">
    <cofactor evidence="1">
        <name>Zn(2+)</name>
        <dbReference type="ChEBI" id="CHEBI:29105"/>
    </cofactor>
</comment>
<keyword evidence="4" id="KW-0862">Zinc</keyword>
<evidence type="ECO:0000256" key="4">
    <source>
        <dbReference type="ARBA" id="ARBA00022833"/>
    </source>
</evidence>
<dbReference type="PANTHER" id="PTHR35005">
    <property type="entry name" value="3-DEHYDRO-SCYLLO-INOSOSE HYDROLASE"/>
    <property type="match status" value="1"/>
</dbReference>
<reference evidence="6 7" key="1">
    <citation type="submission" date="2016-11" db="EMBL/GenBank/DDBJ databases">
        <authorList>
            <person name="Jaros S."/>
            <person name="Januszkiewicz K."/>
            <person name="Wedrychowicz H."/>
        </authorList>
    </citation>
    <scope>NUCLEOTIDE SEQUENCE [LARGE SCALE GENOMIC DNA]</scope>
    <source>
        <strain evidence="6 7">GAS499</strain>
    </source>
</reference>
<dbReference type="EMBL" id="LT670844">
    <property type="protein sequence ID" value="SHK47772.1"/>
    <property type="molecule type" value="Genomic_DNA"/>
</dbReference>
<dbReference type="GO" id="GO:0016811">
    <property type="term" value="F:hydrolase activity, acting on carbon-nitrogen (but not peptide) bonds, in linear amides"/>
    <property type="evidence" value="ECO:0007669"/>
    <property type="project" value="TreeGrafter"/>
</dbReference>
<dbReference type="Pfam" id="PF02633">
    <property type="entry name" value="Creatininase"/>
    <property type="match status" value="1"/>
</dbReference>